<dbReference type="InterPro" id="IPR027417">
    <property type="entry name" value="P-loop_NTPase"/>
</dbReference>
<organism evidence="1 2">
    <name type="scientific">Streptomyces glaucosporus</name>
    <dbReference type="NCBI Taxonomy" id="284044"/>
    <lineage>
        <taxon>Bacteria</taxon>
        <taxon>Bacillati</taxon>
        <taxon>Actinomycetota</taxon>
        <taxon>Actinomycetes</taxon>
        <taxon>Kitasatosporales</taxon>
        <taxon>Streptomycetaceae</taxon>
        <taxon>Streptomyces</taxon>
    </lineage>
</organism>
<reference evidence="2" key="1">
    <citation type="journal article" date="2019" name="Int. J. Syst. Evol. Microbiol.">
        <title>The Global Catalogue of Microorganisms (GCM) 10K type strain sequencing project: providing services to taxonomists for standard genome sequencing and annotation.</title>
        <authorList>
            <consortium name="The Broad Institute Genomics Platform"/>
            <consortium name="The Broad Institute Genome Sequencing Center for Infectious Disease"/>
            <person name="Wu L."/>
            <person name="Ma J."/>
        </authorList>
    </citation>
    <scope>NUCLEOTIDE SEQUENCE [LARGE SCALE GENOMIC DNA]</scope>
    <source>
        <strain evidence="2">JCM 6921</strain>
    </source>
</reference>
<dbReference type="Gene3D" id="3.40.50.300">
    <property type="entry name" value="P-loop containing nucleotide triphosphate hydrolases"/>
    <property type="match status" value="1"/>
</dbReference>
<dbReference type="EMBL" id="BAAATJ010000001">
    <property type="protein sequence ID" value="GAA2382672.1"/>
    <property type="molecule type" value="Genomic_DNA"/>
</dbReference>
<keyword evidence="2" id="KW-1185">Reference proteome</keyword>
<dbReference type="PANTHER" id="PTHR34704:SF1">
    <property type="entry name" value="ATPASE"/>
    <property type="match status" value="1"/>
</dbReference>
<dbReference type="RefSeq" id="WP_344628737.1">
    <property type="nucleotide sequence ID" value="NZ_BAAATJ010000001.1"/>
</dbReference>
<dbReference type="Proteomes" id="UP001500058">
    <property type="component" value="Unassembled WGS sequence"/>
</dbReference>
<dbReference type="PANTHER" id="PTHR34704">
    <property type="entry name" value="ATPASE"/>
    <property type="match status" value="1"/>
</dbReference>
<evidence type="ECO:0000313" key="1">
    <source>
        <dbReference type="EMBL" id="GAA2382672.1"/>
    </source>
</evidence>
<evidence type="ECO:0000313" key="2">
    <source>
        <dbReference type="Proteomes" id="UP001500058"/>
    </source>
</evidence>
<dbReference type="SUPFAM" id="SSF52540">
    <property type="entry name" value="P-loop containing nucleoside triphosphate hydrolases"/>
    <property type="match status" value="1"/>
</dbReference>
<proteinExistence type="predicted"/>
<accession>A0ABP5UPI9</accession>
<gene>
    <name evidence="1" type="ORF">GCM10010420_00780</name>
</gene>
<comment type="caution">
    <text evidence="1">The sequence shown here is derived from an EMBL/GenBank/DDBJ whole genome shotgun (WGS) entry which is preliminary data.</text>
</comment>
<sequence>MSRTDVLRRTGPDTAKPAAVFDRDTEWEALTVFTRDPRPAPGLGVVTGRLRQGKTYLLEALTRSLDGFYFGAQEAAGAESLNRLGDRLALHTGTASTDRPRTWEEAVDALLALGDRRPLPVVVDEFPHLVRQCPALPSAVHGAYRRLRDEGRGNRARLLLCGSDLPVMRRLFSRPSPLHGLADLELEVRPLDFRRAAEFWGIGDPRLALRVHAIAGGTPAYRRDLVRGDAPAGPDDFDAWVCRTVLDPRTPVFWEAQHLLQEETDHPDRALCHSALAAVALGRTTAGGVAGHLDTGLADVSRCLELLRARALLSCEPDAFRPGLTRLRIAEPLLAFEHAVVWPRRSELEQEDAADVWRRARALFDTAVAAPHFAQVCREWAVGFAAPDTFGAEPFTASHGSLSRPEPGAAADAEVVVRGARTGDRPGALLSVGSACWNETMDLPHLERLRRLLDLLAARGEDTARARPACYGGAGFTPALREAEARGDVVLVGPDRLYRGR</sequence>
<protein>
    <submittedName>
        <fullName evidence="1">Uncharacterized protein</fullName>
    </submittedName>
</protein>
<name>A0ABP5UPI9_9ACTN</name>